<evidence type="ECO:0000256" key="2">
    <source>
        <dbReference type="ARBA" id="ARBA00022729"/>
    </source>
</evidence>
<dbReference type="EMBL" id="APGJ01000007">
    <property type="protein sequence ID" value="EYD70726.1"/>
    <property type="molecule type" value="Genomic_DNA"/>
</dbReference>
<evidence type="ECO:0000313" key="5">
    <source>
        <dbReference type="Proteomes" id="UP000025047"/>
    </source>
</evidence>
<dbReference type="InterPro" id="IPR012640">
    <property type="entry name" value="Membr_lipoprot_lipid_attach_CS"/>
</dbReference>
<dbReference type="AlphaFoldDB" id="A0A017H8M0"/>
<keyword evidence="5" id="KW-1185">Reference proteome</keyword>
<gene>
    <name evidence="4" type="ORF">Lokhon_02367</name>
</gene>
<dbReference type="STRING" id="1122180.Lokhon_02367"/>
<feature type="signal peptide" evidence="3">
    <location>
        <begin position="1"/>
        <end position="26"/>
    </location>
</feature>
<comment type="caution">
    <text evidence="4">The sequence shown here is derived from an EMBL/GenBank/DDBJ whole genome shotgun (WGS) entry which is preliminary data.</text>
</comment>
<proteinExistence type="predicted"/>
<keyword evidence="2 3" id="KW-0732">Signal</keyword>
<evidence type="ECO:0000313" key="4">
    <source>
        <dbReference type="EMBL" id="EYD70726.1"/>
    </source>
</evidence>
<dbReference type="Pfam" id="PF08139">
    <property type="entry name" value="LPAM_1"/>
    <property type="match status" value="1"/>
</dbReference>
<dbReference type="PROSITE" id="PS51257">
    <property type="entry name" value="PROKAR_LIPOPROTEIN"/>
    <property type="match status" value="1"/>
</dbReference>
<name>A0A017H8M0_9RHOB</name>
<dbReference type="HOGENOM" id="CLU_1439504_0_0_5"/>
<dbReference type="PATRIC" id="fig|1122180.6.peg.2345"/>
<feature type="chain" id="PRO_5001495676" description="Type IV secretion system putative lipoprotein virB7" evidence="3">
    <location>
        <begin position="27"/>
        <end position="188"/>
    </location>
</feature>
<organism evidence="4 5">
    <name type="scientific">Limimaricola hongkongensis DSM 17492</name>
    <dbReference type="NCBI Taxonomy" id="1122180"/>
    <lineage>
        <taxon>Bacteria</taxon>
        <taxon>Pseudomonadati</taxon>
        <taxon>Pseudomonadota</taxon>
        <taxon>Alphaproteobacteria</taxon>
        <taxon>Rhodobacterales</taxon>
        <taxon>Paracoccaceae</taxon>
        <taxon>Limimaricola</taxon>
    </lineage>
</organism>
<evidence type="ECO:0000256" key="1">
    <source>
        <dbReference type="ARBA" id="ARBA00017922"/>
    </source>
</evidence>
<dbReference type="eggNOG" id="ENOG5030K7S">
    <property type="taxonomic scope" value="Bacteria"/>
</dbReference>
<dbReference type="RefSeq" id="WP_017929309.1">
    <property type="nucleotide sequence ID" value="NZ_KB823000.1"/>
</dbReference>
<evidence type="ECO:0000256" key="3">
    <source>
        <dbReference type="SAM" id="SignalP"/>
    </source>
</evidence>
<reference evidence="4 5" key="1">
    <citation type="submission" date="2013-03" db="EMBL/GenBank/DDBJ databases">
        <authorList>
            <person name="Fiebig A."/>
            <person name="Goeker M."/>
            <person name="Klenk H.-P.P."/>
        </authorList>
    </citation>
    <scope>NUCLEOTIDE SEQUENCE [LARGE SCALE GENOMIC DNA]</scope>
    <source>
        <strain evidence="4 5">DSM 17492</strain>
    </source>
</reference>
<accession>A0A017H8M0</accession>
<sequence length="188" mass="18878">MRRILPFFFAALVLAGCAAGPGGGSASLPGPGPEIPEIAPGRSLPFGQVAKVCGQSGRALGTPVATAAGFTLRDTDASSTAPRTQYVTGFADGCARQFTAALALFGTPGTREATVYGAGASGGPVDAVYEEVKRQICGVPKGQPCGAAAPRLAANTTFLTAYAAFGASGRHTDLLLHDRRAVAVGVAR</sequence>
<dbReference type="OrthoDB" id="7865311at2"/>
<protein>
    <recommendedName>
        <fullName evidence="1">Type IV secretion system putative lipoprotein virB7</fullName>
    </recommendedName>
</protein>
<dbReference type="Proteomes" id="UP000025047">
    <property type="component" value="Unassembled WGS sequence"/>
</dbReference>